<dbReference type="PRINTS" id="PR00039">
    <property type="entry name" value="HTHLYSR"/>
</dbReference>
<comment type="similarity">
    <text evidence="1">Belongs to the LysR transcriptional regulatory family.</text>
</comment>
<dbReference type="GeneID" id="80799583"/>
<dbReference type="InterPro" id="IPR005119">
    <property type="entry name" value="LysR_subst-bd"/>
</dbReference>
<evidence type="ECO:0000259" key="5">
    <source>
        <dbReference type="PROSITE" id="PS50931"/>
    </source>
</evidence>
<dbReference type="EMBL" id="PDEA01000001">
    <property type="protein sequence ID" value="PEH87738.1"/>
    <property type="molecule type" value="Genomic_DNA"/>
</dbReference>
<gene>
    <name evidence="6" type="ORF">CRM82_03165</name>
</gene>
<keyword evidence="3" id="KW-0238">DNA-binding</keyword>
<dbReference type="PROSITE" id="PS50931">
    <property type="entry name" value="HTH_LYSR"/>
    <property type="match status" value="1"/>
</dbReference>
<dbReference type="SUPFAM" id="SSF53850">
    <property type="entry name" value="Periplasmic binding protein-like II"/>
    <property type="match status" value="1"/>
</dbReference>
<proteinExistence type="inferred from homology"/>
<dbReference type="Proteomes" id="UP000220246">
    <property type="component" value="Unassembled WGS sequence"/>
</dbReference>
<dbReference type="InterPro" id="IPR000847">
    <property type="entry name" value="LysR_HTH_N"/>
</dbReference>
<evidence type="ECO:0000256" key="4">
    <source>
        <dbReference type="ARBA" id="ARBA00023163"/>
    </source>
</evidence>
<accession>A0A2A7UR39</accession>
<dbReference type="RefSeq" id="WP_066538601.1">
    <property type="nucleotide sequence ID" value="NZ_DALZQJ010000004.1"/>
</dbReference>
<keyword evidence="7" id="KW-1185">Reference proteome</keyword>
<evidence type="ECO:0000313" key="7">
    <source>
        <dbReference type="Proteomes" id="UP000220246"/>
    </source>
</evidence>
<dbReference type="AlphaFoldDB" id="A0A2A7UR39"/>
<evidence type="ECO:0000313" key="6">
    <source>
        <dbReference type="EMBL" id="PEH87738.1"/>
    </source>
</evidence>
<dbReference type="Gene3D" id="3.40.190.10">
    <property type="entry name" value="Periplasmic binding protein-like II"/>
    <property type="match status" value="2"/>
</dbReference>
<evidence type="ECO:0000256" key="1">
    <source>
        <dbReference type="ARBA" id="ARBA00009437"/>
    </source>
</evidence>
<dbReference type="InterPro" id="IPR036388">
    <property type="entry name" value="WH-like_DNA-bd_sf"/>
</dbReference>
<dbReference type="GO" id="GO:0003700">
    <property type="term" value="F:DNA-binding transcription factor activity"/>
    <property type="evidence" value="ECO:0007669"/>
    <property type="project" value="InterPro"/>
</dbReference>
<comment type="caution">
    <text evidence="6">The sequence shown here is derived from an EMBL/GenBank/DDBJ whole genome shotgun (WGS) entry which is preliminary data.</text>
</comment>
<dbReference type="PANTHER" id="PTHR30118:SF15">
    <property type="entry name" value="TRANSCRIPTIONAL REGULATORY PROTEIN"/>
    <property type="match status" value="1"/>
</dbReference>
<dbReference type="InterPro" id="IPR050389">
    <property type="entry name" value="LysR-type_TF"/>
</dbReference>
<dbReference type="Pfam" id="PF03466">
    <property type="entry name" value="LysR_substrate"/>
    <property type="match status" value="1"/>
</dbReference>
<dbReference type="Gene3D" id="1.10.10.10">
    <property type="entry name" value="Winged helix-like DNA-binding domain superfamily/Winged helix DNA-binding domain"/>
    <property type="match status" value="1"/>
</dbReference>
<dbReference type="InterPro" id="IPR037402">
    <property type="entry name" value="YidZ_PBP2"/>
</dbReference>
<keyword evidence="2" id="KW-0805">Transcription regulation</keyword>
<dbReference type="PANTHER" id="PTHR30118">
    <property type="entry name" value="HTH-TYPE TRANSCRIPTIONAL REGULATOR LEUO-RELATED"/>
    <property type="match status" value="1"/>
</dbReference>
<evidence type="ECO:0000256" key="3">
    <source>
        <dbReference type="ARBA" id="ARBA00023125"/>
    </source>
</evidence>
<dbReference type="SUPFAM" id="SSF46785">
    <property type="entry name" value="Winged helix' DNA-binding domain"/>
    <property type="match status" value="1"/>
</dbReference>
<dbReference type="GO" id="GO:0003677">
    <property type="term" value="F:DNA binding"/>
    <property type="evidence" value="ECO:0007669"/>
    <property type="project" value="UniProtKB-KW"/>
</dbReference>
<name>A0A2A7UR39_COMTR</name>
<dbReference type="OrthoDB" id="5495633at2"/>
<organism evidence="6 7">
    <name type="scientific">Comamonas terrigena</name>
    <dbReference type="NCBI Taxonomy" id="32013"/>
    <lineage>
        <taxon>Bacteria</taxon>
        <taxon>Pseudomonadati</taxon>
        <taxon>Pseudomonadota</taxon>
        <taxon>Betaproteobacteria</taxon>
        <taxon>Burkholderiales</taxon>
        <taxon>Comamonadaceae</taxon>
        <taxon>Comamonas</taxon>
    </lineage>
</organism>
<dbReference type="Pfam" id="PF00126">
    <property type="entry name" value="HTH_1"/>
    <property type="match status" value="1"/>
</dbReference>
<sequence length="322" mass="35490">MTPLNFRTLDLNLLRVFDEVMSERSLTRAAENLAITQPAVSNAMRRLRDAMGDELLVRHGQGVQPTPRAQALWPVVREALASLADNLAPERFDPATAKTTLVLVMADATAGTLIPHLLEILEVEAPGVTVRILPLTTRDPRSLLDEETADLAIGNFPAVLADLTARAQSGALVAYESRRLYDGQYVAAMRRDHPLSRQPLTLERYCAARHALVSFSGRAWGFIDEALASLGKKRHIALTVNQYGTAARVVAQTDLVTVMPRHFVPISHMAEELHIAKLPLDVMAVHVDALWHKRGPNRPAYDWMVQALGRAAQQALALQHPL</sequence>
<evidence type="ECO:0000256" key="2">
    <source>
        <dbReference type="ARBA" id="ARBA00023015"/>
    </source>
</evidence>
<dbReference type="STRING" id="1219032.GCA_001515545_02527"/>
<dbReference type="CDD" id="cd08417">
    <property type="entry name" value="PBP2_Nitroaromatics_like"/>
    <property type="match status" value="1"/>
</dbReference>
<protein>
    <submittedName>
        <fullName evidence="6">LysR family transcriptional regulator</fullName>
    </submittedName>
</protein>
<keyword evidence="4" id="KW-0804">Transcription</keyword>
<dbReference type="InterPro" id="IPR036390">
    <property type="entry name" value="WH_DNA-bd_sf"/>
</dbReference>
<feature type="domain" description="HTH lysR-type" evidence="5">
    <location>
        <begin position="9"/>
        <end position="66"/>
    </location>
</feature>
<reference evidence="7" key="1">
    <citation type="submission" date="2017-09" db="EMBL/GenBank/DDBJ databases">
        <title>FDA dAtabase for Regulatory Grade micrObial Sequences (FDA-ARGOS): Supporting development and validation of Infectious Disease Dx tests.</title>
        <authorList>
            <person name="Minogue T."/>
            <person name="Wolcott M."/>
            <person name="Wasieloski L."/>
            <person name="Aguilar W."/>
            <person name="Moore D."/>
            <person name="Tallon L."/>
            <person name="Sadzewicz L."/>
            <person name="Ott S."/>
            <person name="Zhao X."/>
            <person name="Nagaraj S."/>
            <person name="Vavikolanu K."/>
            <person name="Aluvathingal J."/>
            <person name="Nadendla S."/>
            <person name="Sichtig H."/>
        </authorList>
    </citation>
    <scope>NUCLEOTIDE SEQUENCE [LARGE SCALE GENOMIC DNA]</scope>
    <source>
        <strain evidence="7">FDAARGOS_394</strain>
    </source>
</reference>